<dbReference type="EC" id="3.1.1.-" evidence="3"/>
<dbReference type="GO" id="GO:0005737">
    <property type="term" value="C:cytoplasm"/>
    <property type="evidence" value="ECO:0007669"/>
    <property type="project" value="TreeGrafter"/>
</dbReference>
<name>A0AAW1SG25_9CHLO</name>
<comment type="caution">
    <text evidence="2">Lacks conserved residue(s) required for the propagation of feature annotation.</text>
</comment>
<keyword evidence="2 3" id="KW-0378">Hydrolase</keyword>
<dbReference type="SUPFAM" id="SSF52151">
    <property type="entry name" value="FabD/lysophospholipase-like"/>
    <property type="match status" value="1"/>
</dbReference>
<dbReference type="Gene3D" id="3.40.1090.10">
    <property type="entry name" value="Cytosolic phospholipase A2 catalytic domain"/>
    <property type="match status" value="1"/>
</dbReference>
<dbReference type="GO" id="GO:0005811">
    <property type="term" value="C:lipid droplet"/>
    <property type="evidence" value="ECO:0007669"/>
    <property type="project" value="TreeGrafter"/>
</dbReference>
<keyword evidence="7" id="KW-1185">Reference proteome</keyword>
<proteinExistence type="inferred from homology"/>
<feature type="short sequence motif" description="GXSXG" evidence="2">
    <location>
        <begin position="264"/>
        <end position="268"/>
    </location>
</feature>
<keyword evidence="1 2" id="KW-0443">Lipid metabolism</keyword>
<evidence type="ECO:0000256" key="4">
    <source>
        <dbReference type="SAM" id="MobiDB-lite"/>
    </source>
</evidence>
<dbReference type="InterPro" id="IPR033562">
    <property type="entry name" value="PLPL"/>
</dbReference>
<dbReference type="GO" id="GO:0055088">
    <property type="term" value="P:lipid homeostasis"/>
    <property type="evidence" value="ECO:0007669"/>
    <property type="project" value="TreeGrafter"/>
</dbReference>
<dbReference type="PROSITE" id="PS51635">
    <property type="entry name" value="PNPLA"/>
    <property type="match status" value="1"/>
</dbReference>
<feature type="region of interest" description="Disordered" evidence="4">
    <location>
        <begin position="83"/>
        <end position="120"/>
    </location>
</feature>
<reference evidence="6 7" key="1">
    <citation type="journal article" date="2024" name="Nat. Commun.">
        <title>Phylogenomics reveals the evolutionary origins of lichenization in chlorophyte algae.</title>
        <authorList>
            <person name="Puginier C."/>
            <person name="Libourel C."/>
            <person name="Otte J."/>
            <person name="Skaloud P."/>
            <person name="Haon M."/>
            <person name="Grisel S."/>
            <person name="Petersen M."/>
            <person name="Berrin J.G."/>
            <person name="Delaux P.M."/>
            <person name="Dal Grande F."/>
            <person name="Keller J."/>
        </authorList>
    </citation>
    <scope>NUCLEOTIDE SEQUENCE [LARGE SCALE GENOMIC DNA]</scope>
    <source>
        <strain evidence="6 7">SAG 2145</strain>
    </source>
</reference>
<dbReference type="InterPro" id="IPR016035">
    <property type="entry name" value="Acyl_Trfase/lysoPLipase"/>
</dbReference>
<dbReference type="CDD" id="cd07224">
    <property type="entry name" value="Pat_like"/>
    <property type="match status" value="1"/>
</dbReference>
<dbReference type="GO" id="GO:0019433">
    <property type="term" value="P:triglyceride catabolic process"/>
    <property type="evidence" value="ECO:0007669"/>
    <property type="project" value="TreeGrafter"/>
</dbReference>
<feature type="short sequence motif" description="DGA/G" evidence="2">
    <location>
        <begin position="382"/>
        <end position="384"/>
    </location>
</feature>
<dbReference type="PANTHER" id="PTHR12406:SF7">
    <property type="entry name" value="PATATIN-LIKE PHOSPHOLIPASE DOMAIN-CONTAINING PROTEIN 4"/>
    <property type="match status" value="1"/>
</dbReference>
<feature type="compositionally biased region" description="Polar residues" evidence="4">
    <location>
        <begin position="208"/>
        <end position="218"/>
    </location>
</feature>
<dbReference type="Proteomes" id="UP001438707">
    <property type="component" value="Unassembled WGS sequence"/>
</dbReference>
<comment type="caution">
    <text evidence="6">The sequence shown here is derived from an EMBL/GenBank/DDBJ whole genome shotgun (WGS) entry which is preliminary data.</text>
</comment>
<gene>
    <name evidence="6" type="ORF">WJX74_006895</name>
</gene>
<dbReference type="GO" id="GO:0016020">
    <property type="term" value="C:membrane"/>
    <property type="evidence" value="ECO:0007669"/>
    <property type="project" value="TreeGrafter"/>
</dbReference>
<accession>A0AAW1SG25</accession>
<dbReference type="GO" id="GO:0004806">
    <property type="term" value="F:triacylglycerol lipase activity"/>
    <property type="evidence" value="ECO:0007669"/>
    <property type="project" value="TreeGrafter"/>
</dbReference>
<feature type="region of interest" description="Disordered" evidence="4">
    <location>
        <begin position="151"/>
        <end position="177"/>
    </location>
</feature>
<feature type="compositionally biased region" description="Polar residues" evidence="4">
    <location>
        <begin position="470"/>
        <end position="480"/>
    </location>
</feature>
<dbReference type="AlphaFoldDB" id="A0AAW1SG25"/>
<dbReference type="InterPro" id="IPR002641">
    <property type="entry name" value="PNPLA_dom"/>
</dbReference>
<feature type="compositionally biased region" description="Basic and acidic residues" evidence="4">
    <location>
        <begin position="197"/>
        <end position="206"/>
    </location>
</feature>
<evidence type="ECO:0000313" key="7">
    <source>
        <dbReference type="Proteomes" id="UP001438707"/>
    </source>
</evidence>
<evidence type="ECO:0000259" key="5">
    <source>
        <dbReference type="PROSITE" id="PS51635"/>
    </source>
</evidence>
<dbReference type="Pfam" id="PF01734">
    <property type="entry name" value="Patatin"/>
    <property type="match status" value="1"/>
</dbReference>
<comment type="similarity">
    <text evidence="3">Belongs to the patatin family.</text>
</comment>
<comment type="domain">
    <text evidence="3">The nitrogen atoms of the two glycine residues in the GGXR motif define the oxyanion hole, and stabilize the oxyanion that forms during the nucleophilic attack by the catalytic serine during substrate cleavage.</text>
</comment>
<sequence length="496" mass="54050">MRLAISVCTRSNAREAVRSPAQLRQAFLVEQETSGRAHNYSELGHLASLAVRHPLRIRLATTLLQSGTPVRAVGFFWKGTEPRKSIRPQAQEKPERSESSERPESPGAPENEDGQPEEEKTAVEAFYSPWVARIRKLLDSFTVSLFSRRTGTVSDKTEEAEAELEEAANSGSSAWPPAAVRRQARALLDSLTALTKQGRDAAKDDEQPSTPQNDSNPEAVQAALRNGSLGFGFSAGGMLFPYYIGLVKELDRLGIITESTPLAGSSAGSLIAACYHSGMSMDQVAAECFKLSEDCRANGTRGRLRFVLQRYLVDLLPEDLHERCNGRAFVAVTHALPRPRPELISNFRSREDCIAALLTSCHIPFYFDNSMMTTFRGGLCYDGGLTSFIPLPPAQHAVRVCCFPAKQMSKVYHIGISPDTFGGWETPMSQMLSWAFEPADEDMLKGFIARGEADANAWAHAMGIANMAQPSEQTDQNGQTLRGAELAAAPAAVPGS</sequence>
<evidence type="ECO:0000256" key="3">
    <source>
        <dbReference type="RuleBase" id="RU361262"/>
    </source>
</evidence>
<feature type="active site" description="Proton acceptor" evidence="2">
    <location>
        <position position="382"/>
    </location>
</feature>
<feature type="region of interest" description="Disordered" evidence="4">
    <location>
        <begin position="470"/>
        <end position="496"/>
    </location>
</feature>
<feature type="domain" description="PNPLA" evidence="5">
    <location>
        <begin position="231"/>
        <end position="395"/>
    </location>
</feature>
<dbReference type="PANTHER" id="PTHR12406">
    <property type="entry name" value="CALCIUM-INDEPENDENT PHOSPHOLIPASE A2 IPLA2 -RELATED"/>
    <property type="match status" value="1"/>
</dbReference>
<organism evidence="6 7">
    <name type="scientific">Apatococcus lobatus</name>
    <dbReference type="NCBI Taxonomy" id="904363"/>
    <lineage>
        <taxon>Eukaryota</taxon>
        <taxon>Viridiplantae</taxon>
        <taxon>Chlorophyta</taxon>
        <taxon>core chlorophytes</taxon>
        <taxon>Trebouxiophyceae</taxon>
        <taxon>Chlorellales</taxon>
        <taxon>Chlorellaceae</taxon>
        <taxon>Apatococcus</taxon>
    </lineage>
</organism>
<feature type="compositionally biased region" description="Low complexity" evidence="4">
    <location>
        <begin position="484"/>
        <end position="496"/>
    </location>
</feature>
<evidence type="ECO:0000313" key="6">
    <source>
        <dbReference type="EMBL" id="KAK9844792.1"/>
    </source>
</evidence>
<keyword evidence="2 3" id="KW-0442">Lipid degradation</keyword>
<evidence type="ECO:0000256" key="2">
    <source>
        <dbReference type="PROSITE-ProRule" id="PRU01161"/>
    </source>
</evidence>
<feature type="active site" description="Nucleophile" evidence="2">
    <location>
        <position position="266"/>
    </location>
</feature>
<feature type="compositionally biased region" description="Basic and acidic residues" evidence="4">
    <location>
        <begin position="83"/>
        <end position="104"/>
    </location>
</feature>
<dbReference type="EMBL" id="JALJOS010000001">
    <property type="protein sequence ID" value="KAK9844792.1"/>
    <property type="molecule type" value="Genomic_DNA"/>
</dbReference>
<comment type="function">
    <text evidence="3">Lipolytic acyl hydrolase (LAH).</text>
</comment>
<protein>
    <recommendedName>
        <fullName evidence="3">Patatin</fullName>
        <ecNumber evidence="3">3.1.1.-</ecNumber>
    </recommendedName>
</protein>
<evidence type="ECO:0000256" key="1">
    <source>
        <dbReference type="ARBA" id="ARBA00023098"/>
    </source>
</evidence>
<feature type="region of interest" description="Disordered" evidence="4">
    <location>
        <begin position="197"/>
        <end position="218"/>
    </location>
</feature>